<dbReference type="Gene3D" id="3.40.50.300">
    <property type="entry name" value="P-loop containing nucleotide triphosphate hydrolases"/>
    <property type="match status" value="1"/>
</dbReference>
<evidence type="ECO:0000313" key="5">
    <source>
        <dbReference type="Proteomes" id="UP001189429"/>
    </source>
</evidence>
<dbReference type="PANTHER" id="PTHR11638:SF18">
    <property type="entry name" value="HEAT SHOCK PROTEIN 104"/>
    <property type="match status" value="1"/>
</dbReference>
<keyword evidence="2" id="KW-0067">ATP-binding</keyword>
<dbReference type="InterPro" id="IPR003959">
    <property type="entry name" value="ATPase_AAA_core"/>
</dbReference>
<evidence type="ECO:0000256" key="2">
    <source>
        <dbReference type="ARBA" id="ARBA00022840"/>
    </source>
</evidence>
<dbReference type="InterPro" id="IPR050130">
    <property type="entry name" value="ClpA_ClpB"/>
</dbReference>
<dbReference type="InterPro" id="IPR001270">
    <property type="entry name" value="ClpA/B"/>
</dbReference>
<dbReference type="Proteomes" id="UP001189429">
    <property type="component" value="Unassembled WGS sequence"/>
</dbReference>
<dbReference type="EMBL" id="CAUYUJ010022030">
    <property type="protein sequence ID" value="CAK0908519.1"/>
    <property type="molecule type" value="Genomic_DNA"/>
</dbReference>
<dbReference type="SMART" id="SM00382">
    <property type="entry name" value="AAA"/>
    <property type="match status" value="1"/>
</dbReference>
<dbReference type="PANTHER" id="PTHR11638">
    <property type="entry name" value="ATP-DEPENDENT CLP PROTEASE"/>
    <property type="match status" value="1"/>
</dbReference>
<dbReference type="Pfam" id="PF07724">
    <property type="entry name" value="AAA_2"/>
    <property type="match status" value="1"/>
</dbReference>
<evidence type="ECO:0000313" key="4">
    <source>
        <dbReference type="EMBL" id="CAK0908519.1"/>
    </source>
</evidence>
<dbReference type="InterPro" id="IPR003593">
    <property type="entry name" value="AAA+_ATPase"/>
</dbReference>
<evidence type="ECO:0000259" key="3">
    <source>
        <dbReference type="SMART" id="SM00382"/>
    </source>
</evidence>
<dbReference type="SUPFAM" id="SSF52540">
    <property type="entry name" value="P-loop containing nucleoside triphosphate hydrolases"/>
    <property type="match status" value="1"/>
</dbReference>
<proteinExistence type="predicted"/>
<evidence type="ECO:0000256" key="1">
    <source>
        <dbReference type="ARBA" id="ARBA00022741"/>
    </source>
</evidence>
<dbReference type="InterPro" id="IPR027417">
    <property type="entry name" value="P-loop_NTPase"/>
</dbReference>
<dbReference type="PRINTS" id="PR00300">
    <property type="entry name" value="CLPPROTEASEA"/>
</dbReference>
<comment type="caution">
    <text evidence="4">The sequence shown here is derived from an EMBL/GenBank/DDBJ whole genome shotgun (WGS) entry which is preliminary data.</text>
</comment>
<protein>
    <recommendedName>
        <fullName evidence="3">AAA+ ATPase domain-containing protein</fullName>
    </recommendedName>
</protein>
<keyword evidence="1" id="KW-0547">Nucleotide-binding</keyword>
<name>A0ABN9YB04_9DINO</name>
<organism evidence="4 5">
    <name type="scientific">Prorocentrum cordatum</name>
    <dbReference type="NCBI Taxonomy" id="2364126"/>
    <lineage>
        <taxon>Eukaryota</taxon>
        <taxon>Sar</taxon>
        <taxon>Alveolata</taxon>
        <taxon>Dinophyceae</taxon>
        <taxon>Prorocentrales</taxon>
        <taxon>Prorocentraceae</taxon>
        <taxon>Prorocentrum</taxon>
    </lineage>
</organism>
<gene>
    <name evidence="4" type="ORF">PCOR1329_LOCUS83176</name>
</gene>
<sequence>MGSRPPAAALTHWCGVRHLVQLDRLDPPRGPERCIPLLRADVRARLELDAVPPGAEWPEEHAVKAVHGSSGLEAAFAKIVGQRCMVDKLAGLAKMKHKRLWRNDMPLVLLLTGPSGTGKTMLAKQLAEVFLGRPIAELVSAGRFKTFHMNVFNQAEMVNSFLGPPRGIQGTGDLPDLIRQWPDAVVLLDEVEKAHPSFSKALLKVFGEDGAVYDPRTGQDFSTAKVTFILTSNLGKDLIMRHPQAAAKQADHNCSG</sequence>
<accession>A0ABN9YB04</accession>
<reference evidence="4" key="1">
    <citation type="submission" date="2023-10" db="EMBL/GenBank/DDBJ databases">
        <authorList>
            <person name="Chen Y."/>
            <person name="Shah S."/>
            <person name="Dougan E. K."/>
            <person name="Thang M."/>
            <person name="Chan C."/>
        </authorList>
    </citation>
    <scope>NUCLEOTIDE SEQUENCE [LARGE SCALE GENOMIC DNA]</scope>
</reference>
<feature type="domain" description="AAA+ ATPase" evidence="3">
    <location>
        <begin position="105"/>
        <end position="255"/>
    </location>
</feature>
<keyword evidence="5" id="KW-1185">Reference proteome</keyword>